<dbReference type="GO" id="GO:0030288">
    <property type="term" value="C:outer membrane-bounded periplasmic space"/>
    <property type="evidence" value="ECO:0007669"/>
    <property type="project" value="UniProtKB-ARBA"/>
</dbReference>
<dbReference type="InterPro" id="IPR039424">
    <property type="entry name" value="SBP_5"/>
</dbReference>
<accession>E8WZ03</accession>
<dbReference type="CDD" id="cd08500">
    <property type="entry name" value="PBP2_NikA_DppA_OppA_like_4"/>
    <property type="match status" value="1"/>
</dbReference>
<gene>
    <name evidence="6" type="ordered locus">AciX9_2895</name>
</gene>
<keyword evidence="7" id="KW-1185">Reference proteome</keyword>
<dbReference type="AlphaFoldDB" id="E8WZ03"/>
<dbReference type="GO" id="GO:0043190">
    <property type="term" value="C:ATP-binding cassette (ABC) transporter complex"/>
    <property type="evidence" value="ECO:0007669"/>
    <property type="project" value="InterPro"/>
</dbReference>
<reference evidence="7" key="1">
    <citation type="submission" date="2011-01" db="EMBL/GenBank/DDBJ databases">
        <title>Complete sequence of chromosome of Acidobacterium sp. MP5ACTX9.</title>
        <authorList>
            <consortium name="US DOE Joint Genome Institute"/>
            <person name="Lucas S."/>
            <person name="Copeland A."/>
            <person name="Lapidus A."/>
            <person name="Cheng J.-F."/>
            <person name="Goodwin L."/>
            <person name="Pitluck S."/>
            <person name="Teshima H."/>
            <person name="Detter J.C."/>
            <person name="Han C."/>
            <person name="Tapia R."/>
            <person name="Land M."/>
            <person name="Hauser L."/>
            <person name="Kyrpides N."/>
            <person name="Ivanova N."/>
            <person name="Ovchinnikova G."/>
            <person name="Pagani I."/>
            <person name="Rawat S.R."/>
            <person name="Mannisto M."/>
            <person name="Haggblom M.M."/>
            <person name="Woyke T."/>
        </authorList>
    </citation>
    <scope>NUCLEOTIDE SEQUENCE [LARGE SCALE GENOMIC DNA]</scope>
    <source>
        <strain evidence="7">MP5ACTX9</strain>
    </source>
</reference>
<evidence type="ECO:0000256" key="4">
    <source>
        <dbReference type="SAM" id="SignalP"/>
    </source>
</evidence>
<dbReference type="KEGG" id="acm:AciX9_2895"/>
<evidence type="ECO:0000259" key="5">
    <source>
        <dbReference type="Pfam" id="PF00496"/>
    </source>
</evidence>
<dbReference type="PANTHER" id="PTHR30290">
    <property type="entry name" value="PERIPLASMIC BINDING COMPONENT OF ABC TRANSPORTER"/>
    <property type="match status" value="1"/>
</dbReference>
<evidence type="ECO:0000313" key="7">
    <source>
        <dbReference type="Proteomes" id="UP000000343"/>
    </source>
</evidence>
<dbReference type="Gene3D" id="3.90.76.10">
    <property type="entry name" value="Dipeptide-binding Protein, Domain 1"/>
    <property type="match status" value="1"/>
</dbReference>
<keyword evidence="3 4" id="KW-0732">Signal</keyword>
<dbReference type="Pfam" id="PF00496">
    <property type="entry name" value="SBP_bac_5"/>
    <property type="match status" value="1"/>
</dbReference>
<name>E8WZ03_GRATM</name>
<dbReference type="GO" id="GO:0015833">
    <property type="term" value="P:peptide transport"/>
    <property type="evidence" value="ECO:0007669"/>
    <property type="project" value="TreeGrafter"/>
</dbReference>
<dbReference type="PANTHER" id="PTHR30290:SF9">
    <property type="entry name" value="OLIGOPEPTIDE-BINDING PROTEIN APPA"/>
    <property type="match status" value="1"/>
</dbReference>
<keyword evidence="2" id="KW-0813">Transport</keyword>
<dbReference type="InterPro" id="IPR000914">
    <property type="entry name" value="SBP_5_dom"/>
</dbReference>
<evidence type="ECO:0000256" key="2">
    <source>
        <dbReference type="ARBA" id="ARBA00022448"/>
    </source>
</evidence>
<dbReference type="HOGENOM" id="CLU_017028_8_4_0"/>
<dbReference type="EMBL" id="CP002480">
    <property type="protein sequence ID" value="ADW69918.1"/>
    <property type="molecule type" value="Genomic_DNA"/>
</dbReference>
<organism evidence="7">
    <name type="scientific">Granulicella tundricola (strain ATCC BAA-1859 / DSM 23138 / MP5ACTX9)</name>
    <dbReference type="NCBI Taxonomy" id="1198114"/>
    <lineage>
        <taxon>Bacteria</taxon>
        <taxon>Pseudomonadati</taxon>
        <taxon>Acidobacteriota</taxon>
        <taxon>Terriglobia</taxon>
        <taxon>Terriglobales</taxon>
        <taxon>Acidobacteriaceae</taxon>
        <taxon>Granulicella</taxon>
    </lineage>
</organism>
<evidence type="ECO:0000256" key="3">
    <source>
        <dbReference type="ARBA" id="ARBA00022729"/>
    </source>
</evidence>
<sequence length="550" mass="61050">MKRPLKTIWSLPLVLLAGLQPSYGQPPNHAELAWSLKYDPKTLDPAKVDDQASETLRFLTGGVLLRMNRQTQEIQPALAASWSVSPDGRTATFHLRAGLRFSDGSALTSADVVSTLKRVLDPATAAPVAEEFLTPAQVTVEAVDPLTIRIHLPTRIVALGKIFDEIAIEPANHPSASRITAGPYTLAEYKRGESLRLQRNPYYYKRDAAGAQLPYLSTLHLDILANREQDQMRFVRGQYQLIDGLAAENFKLLSQGNAANMHDLGPSLNTEQMWFNQAASAPIPDYEKAWFQSRSFRTAVSLSIHRADMARIAYDGHATPANGFVSPANTMWHNNQLKPIHEDTNAALQMLASEGFHKTAGQLVDRTGHPVKFSILTNTGNRSREKMAQLIQQDLSSLGMTVNVVTLDFPALIERLMHTQSYEAALLGLSNVEPDPSSMMNVWLSSSPNHQWNPSEKKPATDWEAELDQQMKLQAEAPNQKARKLAVDRVQQIVYDQLPFIYLVYPNALYAVSSSLSGVEFSVLQPGVVSNIDQIRWKDSNVTDNARGKH</sequence>
<dbReference type="Gene3D" id="3.10.105.10">
    <property type="entry name" value="Dipeptide-binding Protein, Domain 3"/>
    <property type="match status" value="1"/>
</dbReference>
<dbReference type="SUPFAM" id="SSF53850">
    <property type="entry name" value="Periplasmic binding protein-like II"/>
    <property type="match status" value="1"/>
</dbReference>
<dbReference type="Gene3D" id="3.40.190.10">
    <property type="entry name" value="Periplasmic binding protein-like II"/>
    <property type="match status" value="1"/>
</dbReference>
<feature type="signal peptide" evidence="4">
    <location>
        <begin position="1"/>
        <end position="24"/>
    </location>
</feature>
<dbReference type="PIRSF" id="PIRSF002741">
    <property type="entry name" value="MppA"/>
    <property type="match status" value="1"/>
</dbReference>
<dbReference type="PaxDb" id="1198114-AciX9_2895"/>
<evidence type="ECO:0000313" key="6">
    <source>
        <dbReference type="EMBL" id="ADW69918.1"/>
    </source>
</evidence>
<dbReference type="STRING" id="1198114.AciX9_2895"/>
<dbReference type="GO" id="GO:1904680">
    <property type="term" value="F:peptide transmembrane transporter activity"/>
    <property type="evidence" value="ECO:0007669"/>
    <property type="project" value="TreeGrafter"/>
</dbReference>
<proteinExistence type="inferred from homology"/>
<dbReference type="InterPro" id="IPR030678">
    <property type="entry name" value="Peptide/Ni-bd"/>
</dbReference>
<feature type="domain" description="Solute-binding protein family 5" evidence="5">
    <location>
        <begin position="73"/>
        <end position="449"/>
    </location>
</feature>
<dbReference type="eggNOG" id="COG0747">
    <property type="taxonomic scope" value="Bacteria"/>
</dbReference>
<comment type="similarity">
    <text evidence="1">Belongs to the bacterial solute-binding protein 5 family.</text>
</comment>
<evidence type="ECO:0000256" key="1">
    <source>
        <dbReference type="ARBA" id="ARBA00005695"/>
    </source>
</evidence>
<protein>
    <submittedName>
        <fullName evidence="6">Extracellular solute-binding protein family 5</fullName>
    </submittedName>
</protein>
<feature type="chain" id="PRO_5003233505" evidence="4">
    <location>
        <begin position="25"/>
        <end position="550"/>
    </location>
</feature>
<dbReference type="Proteomes" id="UP000000343">
    <property type="component" value="Chromosome"/>
</dbReference>